<feature type="transmembrane region" description="Helical" evidence="1">
    <location>
        <begin position="98"/>
        <end position="121"/>
    </location>
</feature>
<name>A0A0E2Q0Q9_STRTR</name>
<feature type="transmembrane region" description="Helical" evidence="1">
    <location>
        <begin position="38"/>
        <end position="58"/>
    </location>
</feature>
<sequence length="130" mass="14968">MTHKVSKRDIVLFVIAQVVSISLLVLFFSQLLHNLSSVFQLVYIVAALLVVVVDILLIRKIMTRREEPTVLNQLKASLACFLLLTLSCLRFLTTDFYYQKVIAIFVGFFSLLGFVLFLWGIKYINHNIEK</sequence>
<dbReference type="HOGENOM" id="CLU_2048355_0_0_9"/>
<evidence type="ECO:0000256" key="1">
    <source>
        <dbReference type="SAM" id="Phobius"/>
    </source>
</evidence>
<gene>
    <name evidence="2" type="ORF">X841_09480</name>
</gene>
<dbReference type="Proteomes" id="UP000024559">
    <property type="component" value="Chromosome"/>
</dbReference>
<keyword evidence="1" id="KW-0472">Membrane</keyword>
<accession>A0A0E2Q0Q9</accession>
<feature type="transmembrane region" description="Helical" evidence="1">
    <location>
        <begin position="12"/>
        <end position="32"/>
    </location>
</feature>
<protein>
    <submittedName>
        <fullName evidence="2">Uncharacterized protein</fullName>
    </submittedName>
</protein>
<dbReference type="PATRIC" id="fig|1433289.7.peg.1967"/>
<feature type="transmembrane region" description="Helical" evidence="1">
    <location>
        <begin position="70"/>
        <end position="92"/>
    </location>
</feature>
<keyword evidence="1" id="KW-1133">Transmembrane helix</keyword>
<evidence type="ECO:0000313" key="3">
    <source>
        <dbReference type="Proteomes" id="UP000024559"/>
    </source>
</evidence>
<reference evidence="3" key="1">
    <citation type="submission" date="2013-12" db="EMBL/GenBank/DDBJ databases">
        <title>Genome sequences of Streptococcus thermophilus strains MTH17CL396 and M17PTZA496 isolated from Fontina cheese in Valle d'Aosta region (Italy).</title>
        <authorList>
            <person name="Treu L."/>
            <person name="Giacomini A."/>
            <person name="Corich V."/>
            <person name="Vendramin V."/>
            <person name="Bovo B."/>
        </authorList>
    </citation>
    <scope>NUCLEOTIDE SEQUENCE [LARGE SCALE GENOMIC DNA]</scope>
    <source>
        <strain evidence="3">M17PTZA496</strain>
    </source>
</reference>
<dbReference type="RefSeq" id="WP_084829084.1">
    <property type="nucleotide sequence ID" value="NZ_CM002372.1"/>
</dbReference>
<comment type="caution">
    <text evidence="2">The sequence shown here is derived from an EMBL/GenBank/DDBJ whole genome shotgun (WGS) entry which is preliminary data.</text>
</comment>
<organism evidence="2 3">
    <name type="scientific">Streptococcus thermophilus M17PTZA496</name>
    <dbReference type="NCBI Taxonomy" id="1433289"/>
    <lineage>
        <taxon>Bacteria</taxon>
        <taxon>Bacillati</taxon>
        <taxon>Bacillota</taxon>
        <taxon>Bacilli</taxon>
        <taxon>Lactobacillales</taxon>
        <taxon>Streptococcaceae</taxon>
        <taxon>Streptococcus</taxon>
    </lineage>
</organism>
<evidence type="ECO:0000313" key="2">
    <source>
        <dbReference type="EMBL" id="ETW88200.1"/>
    </source>
</evidence>
<dbReference type="AlphaFoldDB" id="A0A0E2Q0Q9"/>
<dbReference type="EMBL" id="AZJT01000067">
    <property type="protein sequence ID" value="ETW88200.1"/>
    <property type="molecule type" value="Genomic_DNA"/>
</dbReference>
<keyword evidence="1" id="KW-0812">Transmembrane</keyword>
<proteinExistence type="predicted"/>